<dbReference type="InterPro" id="IPR006059">
    <property type="entry name" value="SBP"/>
</dbReference>
<dbReference type="AlphaFoldDB" id="A0A841U6G8"/>
<reference evidence="5 6" key="1">
    <citation type="submission" date="2020-08" db="EMBL/GenBank/DDBJ databases">
        <title>Cohnella phylogeny.</title>
        <authorList>
            <person name="Dunlap C."/>
        </authorList>
    </citation>
    <scope>NUCLEOTIDE SEQUENCE [LARGE SCALE GENOMIC DNA]</scope>
    <source>
        <strain evidence="5 6">DSM 25239</strain>
    </source>
</reference>
<dbReference type="RefSeq" id="WP_185137842.1">
    <property type="nucleotide sequence ID" value="NZ_JACJVR010000079.1"/>
</dbReference>
<organism evidence="5 6">
    <name type="scientific">Cohnella xylanilytica</name>
    <dbReference type="NCBI Taxonomy" id="557555"/>
    <lineage>
        <taxon>Bacteria</taxon>
        <taxon>Bacillati</taxon>
        <taxon>Bacillota</taxon>
        <taxon>Bacilli</taxon>
        <taxon>Bacillales</taxon>
        <taxon>Paenibacillaceae</taxon>
        <taxon>Cohnella</taxon>
    </lineage>
</organism>
<keyword evidence="3 4" id="KW-0732">Signal</keyword>
<dbReference type="GO" id="GO:0042956">
    <property type="term" value="P:maltodextrin transmembrane transport"/>
    <property type="evidence" value="ECO:0007669"/>
    <property type="project" value="TreeGrafter"/>
</dbReference>
<evidence type="ECO:0000256" key="2">
    <source>
        <dbReference type="ARBA" id="ARBA00022448"/>
    </source>
</evidence>
<proteinExistence type="inferred from homology"/>
<dbReference type="Proteomes" id="UP000553776">
    <property type="component" value="Unassembled WGS sequence"/>
</dbReference>
<keyword evidence="6" id="KW-1185">Reference proteome</keyword>
<dbReference type="GO" id="GO:1901982">
    <property type="term" value="F:maltose binding"/>
    <property type="evidence" value="ECO:0007669"/>
    <property type="project" value="TreeGrafter"/>
</dbReference>
<evidence type="ECO:0000256" key="1">
    <source>
        <dbReference type="ARBA" id="ARBA00008520"/>
    </source>
</evidence>
<evidence type="ECO:0000256" key="4">
    <source>
        <dbReference type="SAM" id="SignalP"/>
    </source>
</evidence>
<keyword evidence="2" id="KW-0813">Transport</keyword>
<dbReference type="GO" id="GO:0015768">
    <property type="term" value="P:maltose transport"/>
    <property type="evidence" value="ECO:0007669"/>
    <property type="project" value="TreeGrafter"/>
</dbReference>
<evidence type="ECO:0000313" key="5">
    <source>
        <dbReference type="EMBL" id="MBB6693873.1"/>
    </source>
</evidence>
<dbReference type="GO" id="GO:0055052">
    <property type="term" value="C:ATP-binding cassette (ABC) transporter complex, substrate-binding subunit-containing"/>
    <property type="evidence" value="ECO:0007669"/>
    <property type="project" value="TreeGrafter"/>
</dbReference>
<sequence length="434" mass="46251">MRNVKKAFGIVTAAALVAGLAGCGGSNGGNDSNASGSPSASASGSASASASAAPEKFEKISLFQSKVEIAEPLEALAKKYKEETGNEVEVWGSAGDAYATQLQAKLTAGQGPTVFSVATGAEAEKFKSYLYDLSNEPFTASIAPHMALEADGKVVGVPYGVEGFGIVYNKSLVDPKDVSNLDSFTKTLEKLKAEGKNGFSLSQEAYFLIGHLINMPFALQADPQAFIDKLNKGEVKMADTKEFQEFAKFLDAIKANGTNPMEVKYDTQMGDFATGKTAMVHQGNWSYGMLKDYGDLGFDIGMMPFPLAGNTKLSVGVASNWVINAKASPEQIKAASAFLNWLFTSETGKNAIVNEFKFIPALTNIEADDLDPLSKAVFEATKSGQTVTWAFNMFPQGIIVNDLAPAAQEFFLDKNMTGEQFLQKLDAAWAKAAK</sequence>
<feature type="signal peptide" evidence="4">
    <location>
        <begin position="1"/>
        <end position="23"/>
    </location>
</feature>
<gene>
    <name evidence="5" type="ORF">H7B90_20960</name>
</gene>
<name>A0A841U6G8_9BACL</name>
<protein>
    <submittedName>
        <fullName evidence="5">Carbohydrate ABC transporter substrate-binding protein</fullName>
    </submittedName>
</protein>
<evidence type="ECO:0000313" key="6">
    <source>
        <dbReference type="Proteomes" id="UP000553776"/>
    </source>
</evidence>
<dbReference type="EMBL" id="JACJVR010000079">
    <property type="protein sequence ID" value="MBB6693873.1"/>
    <property type="molecule type" value="Genomic_DNA"/>
</dbReference>
<dbReference type="PANTHER" id="PTHR30061:SF50">
    <property type="entry name" value="MALTOSE_MALTODEXTRIN-BINDING PERIPLASMIC PROTEIN"/>
    <property type="match status" value="1"/>
</dbReference>
<evidence type="ECO:0000256" key="3">
    <source>
        <dbReference type="ARBA" id="ARBA00022729"/>
    </source>
</evidence>
<dbReference type="Pfam" id="PF13416">
    <property type="entry name" value="SBP_bac_8"/>
    <property type="match status" value="1"/>
</dbReference>
<comment type="caution">
    <text evidence="5">The sequence shown here is derived from an EMBL/GenBank/DDBJ whole genome shotgun (WGS) entry which is preliminary data.</text>
</comment>
<accession>A0A841U6G8</accession>
<dbReference type="Gene3D" id="3.40.190.10">
    <property type="entry name" value="Periplasmic binding protein-like II"/>
    <property type="match status" value="2"/>
</dbReference>
<feature type="chain" id="PRO_5038409723" evidence="4">
    <location>
        <begin position="24"/>
        <end position="434"/>
    </location>
</feature>
<comment type="similarity">
    <text evidence="1">Belongs to the bacterial solute-binding protein 1 family.</text>
</comment>
<dbReference type="PROSITE" id="PS51257">
    <property type="entry name" value="PROKAR_LIPOPROTEIN"/>
    <property type="match status" value="1"/>
</dbReference>
<dbReference type="PANTHER" id="PTHR30061">
    <property type="entry name" value="MALTOSE-BINDING PERIPLASMIC PROTEIN"/>
    <property type="match status" value="1"/>
</dbReference>
<dbReference type="SUPFAM" id="SSF53850">
    <property type="entry name" value="Periplasmic binding protein-like II"/>
    <property type="match status" value="1"/>
</dbReference>